<keyword evidence="2" id="KW-1185">Reference proteome</keyword>
<proteinExistence type="predicted"/>
<dbReference type="Gene3D" id="3.80.10.10">
    <property type="entry name" value="Ribonuclease Inhibitor"/>
    <property type="match status" value="1"/>
</dbReference>
<sequence length="482" mass="55725">MKLPEVFPKVRNVLISELFCDTDKIPSPEVFDYQKRFKRWNNLESLTDRSLSPFFTKQIVLYSNLSNLKRLDVTGDKPYDGENDITVLKLLRDHIQNLPSLEEFVLISTAVRLEDVEVFHSKSPNLKKLTLKMSVDNHRWRNQRHVNITTQASKLENLDLSINIAGMYNDNTDNLDELVFKWVSYINQKYKNLQNIALKTYAQRSYNLYLSTRMEEVVTSLLMESKPLRYLDMNLCPLSDQMIKAMEKNKVQLKGLSLYLNDTSRNEHMVDTIQKSQLIDNVTVLGIKIHEILVGRLEEITYLKSRILQLPASFQKVVDLTIDRLPKGGATTLFINILPNLPVLEKLLVWLDKFGADETDALASQYEIKEYSLKDVEVGFCPGDRTDTVVFNDVFQVFFQSCPLLEDVRICGGMRPVANDDTELTLCFKNHSELKRVDISLLSCKAYLLNGYEVGLNTYPSMFRTHRFHLIIDKPDVDLKLH</sequence>
<dbReference type="InterPro" id="IPR032675">
    <property type="entry name" value="LRR_dom_sf"/>
</dbReference>
<dbReference type="AlphaFoldDB" id="A0A8H7V0G8"/>
<comment type="caution">
    <text evidence="1">The sequence shown here is derived from an EMBL/GenBank/DDBJ whole genome shotgun (WGS) entry which is preliminary data.</text>
</comment>
<gene>
    <name evidence="1" type="ORF">INT47_012574</name>
</gene>
<name>A0A8H7V0G8_9FUNG</name>
<dbReference type="OrthoDB" id="2280271at2759"/>
<evidence type="ECO:0000313" key="2">
    <source>
        <dbReference type="Proteomes" id="UP000603453"/>
    </source>
</evidence>
<organism evidence="1 2">
    <name type="scientific">Mucor saturninus</name>
    <dbReference type="NCBI Taxonomy" id="64648"/>
    <lineage>
        <taxon>Eukaryota</taxon>
        <taxon>Fungi</taxon>
        <taxon>Fungi incertae sedis</taxon>
        <taxon>Mucoromycota</taxon>
        <taxon>Mucoromycotina</taxon>
        <taxon>Mucoromycetes</taxon>
        <taxon>Mucorales</taxon>
        <taxon>Mucorineae</taxon>
        <taxon>Mucoraceae</taxon>
        <taxon>Mucor</taxon>
    </lineage>
</organism>
<evidence type="ECO:0000313" key="1">
    <source>
        <dbReference type="EMBL" id="KAG2202580.1"/>
    </source>
</evidence>
<protein>
    <submittedName>
        <fullName evidence="1">Uncharacterized protein</fullName>
    </submittedName>
</protein>
<accession>A0A8H7V0G8</accession>
<dbReference type="EMBL" id="JAEPRD010000059">
    <property type="protein sequence ID" value="KAG2202580.1"/>
    <property type="molecule type" value="Genomic_DNA"/>
</dbReference>
<dbReference type="SUPFAM" id="SSF52047">
    <property type="entry name" value="RNI-like"/>
    <property type="match status" value="1"/>
</dbReference>
<reference evidence="1" key="1">
    <citation type="submission" date="2020-12" db="EMBL/GenBank/DDBJ databases">
        <title>Metabolic potential, ecology and presence of endohyphal bacteria is reflected in genomic diversity of Mucoromycotina.</title>
        <authorList>
            <person name="Muszewska A."/>
            <person name="Okrasinska A."/>
            <person name="Steczkiewicz K."/>
            <person name="Drgas O."/>
            <person name="Orlowska M."/>
            <person name="Perlinska-Lenart U."/>
            <person name="Aleksandrzak-Piekarczyk T."/>
            <person name="Szatraj K."/>
            <person name="Zielenkiewicz U."/>
            <person name="Pilsyk S."/>
            <person name="Malc E."/>
            <person name="Mieczkowski P."/>
            <person name="Kruszewska J.S."/>
            <person name="Biernat P."/>
            <person name="Pawlowska J."/>
        </authorList>
    </citation>
    <scope>NUCLEOTIDE SEQUENCE</scope>
    <source>
        <strain evidence="1">WA0000017839</strain>
    </source>
</reference>
<dbReference type="Proteomes" id="UP000603453">
    <property type="component" value="Unassembled WGS sequence"/>
</dbReference>